<dbReference type="RefSeq" id="WP_097157671.1">
    <property type="nucleotide sequence ID" value="NZ_JBEPMQ010000001.1"/>
</dbReference>
<dbReference type="InterPro" id="IPR050259">
    <property type="entry name" value="SDR"/>
</dbReference>
<organism evidence="2 3">
    <name type="scientific">Bacillus oleivorans</name>
    <dbReference type="NCBI Taxonomy" id="1448271"/>
    <lineage>
        <taxon>Bacteria</taxon>
        <taxon>Bacillati</taxon>
        <taxon>Bacillota</taxon>
        <taxon>Bacilli</taxon>
        <taxon>Bacillales</taxon>
        <taxon>Bacillaceae</taxon>
        <taxon>Bacillus</taxon>
    </lineage>
</organism>
<evidence type="ECO:0000313" key="2">
    <source>
        <dbReference type="EMBL" id="SNX68363.1"/>
    </source>
</evidence>
<sequence length="258" mass="28666">MEKKSAFITGGTKGLGKRTAEAMAAMGYDLYLNYRTEYPETRAWVLRLQHTYRIHVELVKGNMSILDDCKSVSRHIRDHVPNLAAVILNAGPYIADRKLLADYTENEWNELVNGNLSSAFYILKELIPVLRQNKGRIITFGFDKVESAPGWMFRSAFAAAKSGLASLTKSIAMEEAANGITANMICPGDITGEWKEKMIEEAIHFHDPKKPVGRPGTGEDIARMVTFLCDEKSDFITGSIFQINGGQDVLSKSSREGK</sequence>
<dbReference type="Proteomes" id="UP000219546">
    <property type="component" value="Unassembled WGS sequence"/>
</dbReference>
<dbReference type="InterPro" id="IPR002347">
    <property type="entry name" value="SDR_fam"/>
</dbReference>
<dbReference type="OrthoDB" id="9803333at2"/>
<dbReference type="AlphaFoldDB" id="A0A285CMY8"/>
<dbReference type="PANTHER" id="PTHR42879:SF2">
    <property type="entry name" value="3-OXOACYL-[ACYL-CARRIER-PROTEIN] REDUCTASE FABG"/>
    <property type="match status" value="1"/>
</dbReference>
<dbReference type="InterPro" id="IPR036291">
    <property type="entry name" value="NAD(P)-bd_dom_sf"/>
</dbReference>
<dbReference type="PANTHER" id="PTHR42879">
    <property type="entry name" value="3-OXOACYL-(ACYL-CARRIER-PROTEIN) REDUCTASE"/>
    <property type="match status" value="1"/>
</dbReference>
<evidence type="ECO:0000313" key="3">
    <source>
        <dbReference type="Proteomes" id="UP000219546"/>
    </source>
</evidence>
<protein>
    <submittedName>
        <fullName evidence="2">3-oxoacyl-[acyl-carrier protein] reductase</fullName>
    </submittedName>
</protein>
<proteinExistence type="inferred from homology"/>
<comment type="similarity">
    <text evidence="1">Belongs to the short-chain dehydrogenases/reductases (SDR) family.</text>
</comment>
<dbReference type="SUPFAM" id="SSF51735">
    <property type="entry name" value="NAD(P)-binding Rossmann-fold domains"/>
    <property type="match status" value="1"/>
</dbReference>
<accession>A0A285CMY8</accession>
<gene>
    <name evidence="2" type="ORF">SAMN05877753_102490</name>
</gene>
<reference evidence="2 3" key="1">
    <citation type="submission" date="2017-08" db="EMBL/GenBank/DDBJ databases">
        <authorList>
            <person name="de Groot N.N."/>
        </authorList>
    </citation>
    <scope>NUCLEOTIDE SEQUENCE [LARGE SCALE GENOMIC DNA]</scope>
    <source>
        <strain evidence="2 3">JC228</strain>
    </source>
</reference>
<evidence type="ECO:0000256" key="1">
    <source>
        <dbReference type="ARBA" id="ARBA00006484"/>
    </source>
</evidence>
<dbReference type="Gene3D" id="3.40.50.720">
    <property type="entry name" value="NAD(P)-binding Rossmann-like Domain"/>
    <property type="match status" value="1"/>
</dbReference>
<dbReference type="EMBL" id="OAOP01000002">
    <property type="protein sequence ID" value="SNX68363.1"/>
    <property type="molecule type" value="Genomic_DNA"/>
</dbReference>
<keyword evidence="3" id="KW-1185">Reference proteome</keyword>
<dbReference type="CDD" id="cd05233">
    <property type="entry name" value="SDR_c"/>
    <property type="match status" value="1"/>
</dbReference>
<name>A0A285CMY8_9BACI</name>
<dbReference type="Pfam" id="PF13561">
    <property type="entry name" value="adh_short_C2"/>
    <property type="match status" value="1"/>
</dbReference>
<dbReference type="PRINTS" id="PR00081">
    <property type="entry name" value="GDHRDH"/>
</dbReference>